<organism evidence="1 2">
    <name type="scientific">Dorcoceras hygrometricum</name>
    <dbReference type="NCBI Taxonomy" id="472368"/>
    <lineage>
        <taxon>Eukaryota</taxon>
        <taxon>Viridiplantae</taxon>
        <taxon>Streptophyta</taxon>
        <taxon>Embryophyta</taxon>
        <taxon>Tracheophyta</taxon>
        <taxon>Spermatophyta</taxon>
        <taxon>Magnoliopsida</taxon>
        <taxon>eudicotyledons</taxon>
        <taxon>Gunneridae</taxon>
        <taxon>Pentapetalae</taxon>
        <taxon>asterids</taxon>
        <taxon>lamiids</taxon>
        <taxon>Lamiales</taxon>
        <taxon>Gesneriaceae</taxon>
        <taxon>Didymocarpoideae</taxon>
        <taxon>Trichosporeae</taxon>
        <taxon>Loxocarpinae</taxon>
        <taxon>Dorcoceras</taxon>
    </lineage>
</organism>
<protein>
    <submittedName>
        <fullName evidence="1">Uncharacterized protein</fullName>
    </submittedName>
</protein>
<sequence>MAEGVSSGSNTRVLAGMAHLVEQLIVQSRQENGHRVKGLVERILRSDLGVNVQRSLRVQLIRL</sequence>
<evidence type="ECO:0000313" key="2">
    <source>
        <dbReference type="Proteomes" id="UP000250235"/>
    </source>
</evidence>
<accession>A0A2Z7C769</accession>
<name>A0A2Z7C769_9LAMI</name>
<gene>
    <name evidence="1" type="ORF">F511_38301</name>
</gene>
<keyword evidence="2" id="KW-1185">Reference proteome</keyword>
<dbReference type="AlphaFoldDB" id="A0A2Z7C769"/>
<dbReference type="Proteomes" id="UP000250235">
    <property type="component" value="Unassembled WGS sequence"/>
</dbReference>
<dbReference type="EMBL" id="KQ999105">
    <property type="protein sequence ID" value="KZV42339.1"/>
    <property type="molecule type" value="Genomic_DNA"/>
</dbReference>
<reference evidence="1 2" key="1">
    <citation type="journal article" date="2015" name="Proc. Natl. Acad. Sci. U.S.A.">
        <title>The resurrection genome of Boea hygrometrica: A blueprint for survival of dehydration.</title>
        <authorList>
            <person name="Xiao L."/>
            <person name="Yang G."/>
            <person name="Zhang L."/>
            <person name="Yang X."/>
            <person name="Zhao S."/>
            <person name="Ji Z."/>
            <person name="Zhou Q."/>
            <person name="Hu M."/>
            <person name="Wang Y."/>
            <person name="Chen M."/>
            <person name="Xu Y."/>
            <person name="Jin H."/>
            <person name="Xiao X."/>
            <person name="Hu G."/>
            <person name="Bao F."/>
            <person name="Hu Y."/>
            <person name="Wan P."/>
            <person name="Li L."/>
            <person name="Deng X."/>
            <person name="Kuang T."/>
            <person name="Xiang C."/>
            <person name="Zhu J.K."/>
            <person name="Oliver M.J."/>
            <person name="He Y."/>
        </authorList>
    </citation>
    <scope>NUCLEOTIDE SEQUENCE [LARGE SCALE GENOMIC DNA]</scope>
    <source>
        <strain evidence="2">cv. XS01</strain>
    </source>
</reference>
<evidence type="ECO:0000313" key="1">
    <source>
        <dbReference type="EMBL" id="KZV42339.1"/>
    </source>
</evidence>
<proteinExistence type="predicted"/>